<dbReference type="PANTHER" id="PTHR46239:SF1">
    <property type="entry name" value="DNA REPAIR PROTEIN RAD51 HOMOLOG 3"/>
    <property type="match status" value="1"/>
</dbReference>
<dbReference type="PANTHER" id="PTHR46239">
    <property type="entry name" value="DNA REPAIR PROTEIN RAD51 HOMOLOG 3 RAD51C"/>
    <property type="match status" value="1"/>
</dbReference>
<evidence type="ECO:0000256" key="5">
    <source>
        <dbReference type="ARBA" id="ARBA00023204"/>
    </source>
</evidence>
<comment type="caution">
    <text evidence="9">The sequence shown here is derived from an EMBL/GenBank/DDBJ whole genome shotgun (WGS) entry which is preliminary data.</text>
</comment>
<dbReference type="FunCoup" id="A0A151ZC60">
    <property type="interactions" value="260"/>
</dbReference>
<sequence>MTELLPTGLDVLVKEGQQNHIITFCKDIDQMLNGGISLNKLTEFCGVPGIGKTQLGFQLAVNTCIPEIFDGVQGKTIYIDTEGNFSLDRIKEIAGHLCAHLKEINAIGKMTSQDDPLTVEKVLDSIYYYRVYHYVELIALVNVLPMFLERDGKDVKLILLDSIAYPFRRDFPDMFVRTRSLLPMAQNLANIAEKFNLAVVMMNQVTTKITNNNANSGSKDSILIPSLGESWAHICTYRMILFYKEKYRYCHLYKSPSSKSIYHPFLINEYELLLKIEIKLAVEQIKKEKDDNSFPKFALYPGSRFVGVQKSERISYPVHVDIKQVDFKNSLLTGYLTISGLTEKYPVLTTYFEGEIIGDKYSFLTRKWDANEKVDQEHWGKFKAFEKYSGRFNLDDFKVDFNSSDYLFMRWKEYFLVPDYRIKNIEGASYEGFYYISYQRSTGIINGFYYHYSSEWYQSIELYHEKDSQFPVFEFR</sequence>
<dbReference type="STRING" id="361077.A0A151ZC60"/>
<dbReference type="EMBL" id="LODT01000034">
    <property type="protein sequence ID" value="KYQ91536.1"/>
    <property type="molecule type" value="Genomic_DNA"/>
</dbReference>
<organism evidence="9 10">
    <name type="scientific">Tieghemostelium lacteum</name>
    <name type="common">Slime mold</name>
    <name type="synonym">Dictyostelium lacteum</name>
    <dbReference type="NCBI Taxonomy" id="361077"/>
    <lineage>
        <taxon>Eukaryota</taxon>
        <taxon>Amoebozoa</taxon>
        <taxon>Evosea</taxon>
        <taxon>Eumycetozoa</taxon>
        <taxon>Dictyostelia</taxon>
        <taxon>Dictyosteliales</taxon>
        <taxon>Raperosteliaceae</taxon>
        <taxon>Tieghemostelium</taxon>
    </lineage>
</organism>
<dbReference type="Gene3D" id="3.40.50.300">
    <property type="entry name" value="P-loop containing nucleotide triphosphate hydrolases"/>
    <property type="match status" value="1"/>
</dbReference>
<evidence type="ECO:0000256" key="3">
    <source>
        <dbReference type="ARBA" id="ARBA00022763"/>
    </source>
</evidence>
<dbReference type="GO" id="GO:0005524">
    <property type="term" value="F:ATP binding"/>
    <property type="evidence" value="ECO:0007669"/>
    <property type="project" value="UniProtKB-KW"/>
</dbReference>
<proteinExistence type="predicted"/>
<keyword evidence="6" id="KW-0539">Nucleus</keyword>
<dbReference type="InParanoid" id="A0A151ZC60"/>
<evidence type="ECO:0000256" key="6">
    <source>
        <dbReference type="ARBA" id="ARBA00023242"/>
    </source>
</evidence>
<evidence type="ECO:0000256" key="1">
    <source>
        <dbReference type="ARBA" id="ARBA00004123"/>
    </source>
</evidence>
<reference evidence="9 10" key="1">
    <citation type="submission" date="2015-12" db="EMBL/GenBank/DDBJ databases">
        <title>Dictyostelia acquired genes for synthesis and detection of signals that induce cell-type specialization by lateral gene transfer from prokaryotes.</title>
        <authorList>
            <person name="Gloeckner G."/>
            <person name="Schaap P."/>
        </authorList>
    </citation>
    <scope>NUCLEOTIDE SEQUENCE [LARGE SCALE GENOMIC DNA]</scope>
    <source>
        <strain evidence="9 10">TK</strain>
    </source>
</reference>
<evidence type="ECO:0000313" key="9">
    <source>
        <dbReference type="EMBL" id="KYQ91536.1"/>
    </source>
</evidence>
<dbReference type="GO" id="GO:0033063">
    <property type="term" value="C:Rad51B-Rad51C-Rad51D-XRCC2 complex"/>
    <property type="evidence" value="ECO:0007669"/>
    <property type="project" value="TreeGrafter"/>
</dbReference>
<gene>
    <name evidence="9" type="ORF">DLAC_07297</name>
</gene>
<dbReference type="GO" id="GO:0008821">
    <property type="term" value="F:crossover junction DNA endonuclease activity"/>
    <property type="evidence" value="ECO:0007669"/>
    <property type="project" value="TreeGrafter"/>
</dbReference>
<dbReference type="AlphaFoldDB" id="A0A151ZC60"/>
<evidence type="ECO:0000313" key="10">
    <source>
        <dbReference type="Proteomes" id="UP000076078"/>
    </source>
</evidence>
<dbReference type="Pfam" id="PF08423">
    <property type="entry name" value="Rad51"/>
    <property type="match status" value="1"/>
</dbReference>
<dbReference type="SUPFAM" id="SSF52540">
    <property type="entry name" value="P-loop containing nucleoside triphosphate hydrolases"/>
    <property type="match status" value="1"/>
</dbReference>
<dbReference type="GO" id="GO:0000707">
    <property type="term" value="P:meiotic DNA recombinase assembly"/>
    <property type="evidence" value="ECO:0007669"/>
    <property type="project" value="TreeGrafter"/>
</dbReference>
<accession>A0A151ZC60</accession>
<keyword evidence="10" id="KW-1185">Reference proteome</keyword>
<protein>
    <recommendedName>
        <fullName evidence="7">DNA repair protein RAD51 homolog 3</fullName>
    </recommendedName>
</protein>
<keyword evidence="2" id="KW-0547">Nucleotide-binding</keyword>
<dbReference type="PROSITE" id="PS50162">
    <property type="entry name" value="RECA_2"/>
    <property type="match status" value="1"/>
</dbReference>
<dbReference type="GO" id="GO:0000400">
    <property type="term" value="F:four-way junction DNA binding"/>
    <property type="evidence" value="ECO:0007669"/>
    <property type="project" value="TreeGrafter"/>
</dbReference>
<evidence type="ECO:0000256" key="2">
    <source>
        <dbReference type="ARBA" id="ARBA00022741"/>
    </source>
</evidence>
<dbReference type="InterPro" id="IPR027417">
    <property type="entry name" value="P-loop_NTPase"/>
</dbReference>
<dbReference type="InterPro" id="IPR013632">
    <property type="entry name" value="Rad51_C"/>
</dbReference>
<dbReference type="GO" id="GO:0033065">
    <property type="term" value="C:Rad51C-XRCC3 complex"/>
    <property type="evidence" value="ECO:0007669"/>
    <property type="project" value="TreeGrafter"/>
</dbReference>
<dbReference type="InterPro" id="IPR018618">
    <property type="entry name" value="GID4/10-like"/>
</dbReference>
<keyword evidence="4" id="KW-0067">ATP-binding</keyword>
<dbReference type="InterPro" id="IPR052093">
    <property type="entry name" value="HR_Repair_Mediator"/>
</dbReference>
<evidence type="ECO:0000259" key="8">
    <source>
        <dbReference type="PROSITE" id="PS50162"/>
    </source>
</evidence>
<name>A0A151ZC60_TIELA</name>
<dbReference type="InterPro" id="IPR020588">
    <property type="entry name" value="RecA_ATP-bd"/>
</dbReference>
<feature type="domain" description="RecA family profile 1" evidence="8">
    <location>
        <begin position="17"/>
        <end position="205"/>
    </location>
</feature>
<evidence type="ECO:0000256" key="7">
    <source>
        <dbReference type="ARBA" id="ARBA00040674"/>
    </source>
</evidence>
<dbReference type="GO" id="GO:0007131">
    <property type="term" value="P:reciprocal meiotic recombination"/>
    <property type="evidence" value="ECO:0007669"/>
    <property type="project" value="TreeGrafter"/>
</dbReference>
<keyword evidence="3" id="KW-0227">DNA damage</keyword>
<dbReference type="GO" id="GO:0005657">
    <property type="term" value="C:replication fork"/>
    <property type="evidence" value="ECO:0007669"/>
    <property type="project" value="TreeGrafter"/>
</dbReference>
<comment type="subcellular location">
    <subcellularLocation>
        <location evidence="1">Nucleus</location>
    </subcellularLocation>
</comment>
<dbReference type="CDD" id="cd19492">
    <property type="entry name" value="Rad51C"/>
    <property type="match status" value="1"/>
</dbReference>
<dbReference type="Proteomes" id="UP000076078">
    <property type="component" value="Unassembled WGS sequence"/>
</dbReference>
<evidence type="ECO:0000256" key="4">
    <source>
        <dbReference type="ARBA" id="ARBA00022840"/>
    </source>
</evidence>
<dbReference type="OrthoDB" id="62at2759"/>
<keyword evidence="5" id="KW-0234">DNA repair</keyword>
<dbReference type="Pfam" id="PF09783">
    <property type="entry name" value="Vac_ImportDeg"/>
    <property type="match status" value="1"/>
</dbReference>
<dbReference type="GO" id="GO:0140664">
    <property type="term" value="F:ATP-dependent DNA damage sensor activity"/>
    <property type="evidence" value="ECO:0007669"/>
    <property type="project" value="InterPro"/>
</dbReference>